<dbReference type="RefSeq" id="WP_332864134.1">
    <property type="nucleotide sequence ID" value="NZ_JBAFSM010000009.1"/>
</dbReference>
<reference evidence="1 2" key="1">
    <citation type="submission" date="2024-01" db="EMBL/GenBank/DDBJ databases">
        <title>Genomic insights into the taxonomy and metabolism of the cyanobacterium Pannus brasiliensis CCIBt3594.</title>
        <authorList>
            <person name="Machado M."/>
            <person name="Botero N.B."/>
            <person name="Andreote A.P.D."/>
            <person name="Feitosa A.M.T."/>
            <person name="Popin R."/>
            <person name="Sivonen K."/>
            <person name="Fiore M.F."/>
        </authorList>
    </citation>
    <scope>NUCLEOTIDE SEQUENCE [LARGE SCALE GENOMIC DNA]</scope>
    <source>
        <strain evidence="1 2">CCIBt3594</strain>
    </source>
</reference>
<organism evidence="1 2">
    <name type="scientific">Pannus brasiliensis CCIBt3594</name>
    <dbReference type="NCBI Taxonomy" id="1427578"/>
    <lineage>
        <taxon>Bacteria</taxon>
        <taxon>Bacillati</taxon>
        <taxon>Cyanobacteriota</taxon>
        <taxon>Cyanophyceae</taxon>
        <taxon>Oscillatoriophycideae</taxon>
        <taxon>Chroococcales</taxon>
        <taxon>Microcystaceae</taxon>
        <taxon>Pannus</taxon>
    </lineage>
</organism>
<proteinExistence type="predicted"/>
<evidence type="ECO:0000313" key="2">
    <source>
        <dbReference type="Proteomes" id="UP001328733"/>
    </source>
</evidence>
<dbReference type="InterPro" id="IPR051239">
    <property type="entry name" value="2'-dNMP_N-hydrolase"/>
</dbReference>
<dbReference type="SUPFAM" id="SSF52309">
    <property type="entry name" value="N-(deoxy)ribosyltransferase-like"/>
    <property type="match status" value="1"/>
</dbReference>
<dbReference type="Gene3D" id="3.40.50.450">
    <property type="match status" value="1"/>
</dbReference>
<accession>A0AAW9QTL6</accession>
<dbReference type="PANTHER" id="PTHR15364">
    <property type="entry name" value="2'-DEOXYNUCLEOSIDE 5'-PHOSPHATE N-HYDROLASE 1"/>
    <property type="match status" value="1"/>
</dbReference>
<sequence length="140" mass="14878">MSIMNGHVYLAAPLFTRAERDFNSSIGEYLQKQGYSVFLPQNECAGVEGGAIYKTCLSGLHSAAVVVAILDGADADSGTCWECGHAVALGIPVIAVRTDFRDSGDTGGFNAMLYYSAVKTIENSDRYLEEIAESIALSIG</sequence>
<dbReference type="Pfam" id="PF05014">
    <property type="entry name" value="Nuc_deoxyrib_tr"/>
    <property type="match status" value="1"/>
</dbReference>
<dbReference type="AlphaFoldDB" id="A0AAW9QTL6"/>
<comment type="caution">
    <text evidence="1">The sequence shown here is derived from an EMBL/GenBank/DDBJ whole genome shotgun (WGS) entry which is preliminary data.</text>
</comment>
<gene>
    <name evidence="1" type="ORF">V0288_06020</name>
</gene>
<dbReference type="GO" id="GO:0009159">
    <property type="term" value="P:deoxyribonucleoside monophosphate catabolic process"/>
    <property type="evidence" value="ECO:0007669"/>
    <property type="project" value="TreeGrafter"/>
</dbReference>
<dbReference type="EMBL" id="JBAFSM010000009">
    <property type="protein sequence ID" value="MEG3436671.1"/>
    <property type="molecule type" value="Genomic_DNA"/>
</dbReference>
<dbReference type="PANTHER" id="PTHR15364:SF0">
    <property type="entry name" value="2'-DEOXYNUCLEOSIDE 5'-PHOSPHATE N-HYDROLASE 1"/>
    <property type="match status" value="1"/>
</dbReference>
<keyword evidence="2" id="KW-1185">Reference proteome</keyword>
<dbReference type="GO" id="GO:0070694">
    <property type="term" value="F:5-hydroxymethyl-dUMP N-hydrolase activity"/>
    <property type="evidence" value="ECO:0007669"/>
    <property type="project" value="TreeGrafter"/>
</dbReference>
<evidence type="ECO:0000313" key="1">
    <source>
        <dbReference type="EMBL" id="MEG3436671.1"/>
    </source>
</evidence>
<dbReference type="InterPro" id="IPR007710">
    <property type="entry name" value="Nucleoside_deoxyribTrfase"/>
</dbReference>
<name>A0AAW9QTL6_9CHRO</name>
<dbReference type="Proteomes" id="UP001328733">
    <property type="component" value="Unassembled WGS sequence"/>
</dbReference>
<protein>
    <submittedName>
        <fullName evidence="1">Nucleoside 2-deoxyribosyltransferase</fullName>
    </submittedName>
</protein>